<keyword evidence="2" id="KW-1133">Transmembrane helix</keyword>
<feature type="region of interest" description="Disordered" evidence="1">
    <location>
        <begin position="504"/>
        <end position="532"/>
    </location>
</feature>
<keyword evidence="2" id="KW-0472">Membrane</keyword>
<evidence type="ECO:0000313" key="3">
    <source>
        <dbReference type="EMBL" id="OJJ62552.1"/>
    </source>
</evidence>
<accession>A0A1L9TT21</accession>
<dbReference type="InterPro" id="IPR016084">
    <property type="entry name" value="Haem_Oase-like_multi-hlx"/>
</dbReference>
<evidence type="ECO:0000256" key="1">
    <source>
        <dbReference type="SAM" id="MobiDB-lite"/>
    </source>
</evidence>
<keyword evidence="4" id="KW-1185">Reference proteome</keyword>
<proteinExistence type="predicted"/>
<dbReference type="Pfam" id="PF14518">
    <property type="entry name" value="Haem_oxygenas_2"/>
    <property type="match status" value="1"/>
</dbReference>
<dbReference type="SMART" id="SM01236">
    <property type="entry name" value="Haem_oxygenase_2"/>
    <property type="match status" value="1"/>
</dbReference>
<dbReference type="Gene3D" id="1.20.910.10">
    <property type="entry name" value="Heme oxygenase-like"/>
    <property type="match status" value="1"/>
</dbReference>
<keyword evidence="2" id="KW-0812">Transmembrane</keyword>
<evidence type="ECO:0000313" key="4">
    <source>
        <dbReference type="Proteomes" id="UP000184356"/>
    </source>
</evidence>
<protein>
    <submittedName>
        <fullName evidence="3">Uncharacterized protein</fullName>
    </submittedName>
</protein>
<dbReference type="GeneID" id="63757604"/>
<name>A0A1L9TT21_9EURO</name>
<dbReference type="RefSeq" id="XP_040706358.1">
    <property type="nucleotide sequence ID" value="XM_040841531.1"/>
</dbReference>
<feature type="transmembrane region" description="Helical" evidence="2">
    <location>
        <begin position="16"/>
        <end position="36"/>
    </location>
</feature>
<dbReference type="AlphaFoldDB" id="A0A1L9TT21"/>
<evidence type="ECO:0000256" key="2">
    <source>
        <dbReference type="SAM" id="Phobius"/>
    </source>
</evidence>
<dbReference type="EMBL" id="KV878583">
    <property type="protein sequence ID" value="OJJ62552.1"/>
    <property type="molecule type" value="Genomic_DNA"/>
</dbReference>
<feature type="compositionally biased region" description="Basic and acidic residues" evidence="1">
    <location>
        <begin position="509"/>
        <end position="519"/>
    </location>
</feature>
<reference evidence="4" key="1">
    <citation type="journal article" date="2017" name="Genome Biol.">
        <title>Comparative genomics reveals high biological diversity and specific adaptations in the industrially and medically important fungal genus Aspergillus.</title>
        <authorList>
            <person name="de Vries R.P."/>
            <person name="Riley R."/>
            <person name="Wiebenga A."/>
            <person name="Aguilar-Osorio G."/>
            <person name="Amillis S."/>
            <person name="Uchima C.A."/>
            <person name="Anderluh G."/>
            <person name="Asadollahi M."/>
            <person name="Askin M."/>
            <person name="Barry K."/>
            <person name="Battaglia E."/>
            <person name="Bayram O."/>
            <person name="Benocci T."/>
            <person name="Braus-Stromeyer S.A."/>
            <person name="Caldana C."/>
            <person name="Canovas D."/>
            <person name="Cerqueira G.C."/>
            <person name="Chen F."/>
            <person name="Chen W."/>
            <person name="Choi C."/>
            <person name="Clum A."/>
            <person name="Dos Santos R.A."/>
            <person name="Damasio A.R."/>
            <person name="Diallinas G."/>
            <person name="Emri T."/>
            <person name="Fekete E."/>
            <person name="Flipphi M."/>
            <person name="Freyberg S."/>
            <person name="Gallo A."/>
            <person name="Gournas C."/>
            <person name="Habgood R."/>
            <person name="Hainaut M."/>
            <person name="Harispe M.L."/>
            <person name="Henrissat B."/>
            <person name="Hilden K.S."/>
            <person name="Hope R."/>
            <person name="Hossain A."/>
            <person name="Karabika E."/>
            <person name="Karaffa L."/>
            <person name="Karanyi Z."/>
            <person name="Krasevec N."/>
            <person name="Kuo A."/>
            <person name="Kusch H."/>
            <person name="LaButti K."/>
            <person name="Lagendijk E.L."/>
            <person name="Lapidus A."/>
            <person name="Levasseur A."/>
            <person name="Lindquist E."/>
            <person name="Lipzen A."/>
            <person name="Logrieco A.F."/>
            <person name="MacCabe A."/>
            <person name="Maekelae M.R."/>
            <person name="Malavazi I."/>
            <person name="Melin P."/>
            <person name="Meyer V."/>
            <person name="Mielnichuk N."/>
            <person name="Miskei M."/>
            <person name="Molnar A.P."/>
            <person name="Mule G."/>
            <person name="Ngan C.Y."/>
            <person name="Orejas M."/>
            <person name="Orosz E."/>
            <person name="Ouedraogo J.P."/>
            <person name="Overkamp K.M."/>
            <person name="Park H.-S."/>
            <person name="Perrone G."/>
            <person name="Piumi F."/>
            <person name="Punt P.J."/>
            <person name="Ram A.F."/>
            <person name="Ramon A."/>
            <person name="Rauscher S."/>
            <person name="Record E."/>
            <person name="Riano-Pachon D.M."/>
            <person name="Robert V."/>
            <person name="Roehrig J."/>
            <person name="Ruller R."/>
            <person name="Salamov A."/>
            <person name="Salih N.S."/>
            <person name="Samson R.A."/>
            <person name="Sandor E."/>
            <person name="Sanguinetti M."/>
            <person name="Schuetze T."/>
            <person name="Sepcic K."/>
            <person name="Shelest E."/>
            <person name="Sherlock G."/>
            <person name="Sophianopoulou V."/>
            <person name="Squina F.M."/>
            <person name="Sun H."/>
            <person name="Susca A."/>
            <person name="Todd R.B."/>
            <person name="Tsang A."/>
            <person name="Unkles S.E."/>
            <person name="van de Wiele N."/>
            <person name="van Rossen-Uffink D."/>
            <person name="Oliveira J.V."/>
            <person name="Vesth T.C."/>
            <person name="Visser J."/>
            <person name="Yu J.-H."/>
            <person name="Zhou M."/>
            <person name="Andersen M.R."/>
            <person name="Archer D.B."/>
            <person name="Baker S.E."/>
            <person name="Benoit I."/>
            <person name="Brakhage A.A."/>
            <person name="Braus G.H."/>
            <person name="Fischer R."/>
            <person name="Frisvad J.C."/>
            <person name="Goldman G.H."/>
            <person name="Houbraken J."/>
            <person name="Oakley B."/>
            <person name="Pocsi I."/>
            <person name="Scazzocchio C."/>
            <person name="Seiboth B."/>
            <person name="vanKuyk P.A."/>
            <person name="Wortman J."/>
            <person name="Dyer P.S."/>
            <person name="Grigoriev I.V."/>
        </authorList>
    </citation>
    <scope>NUCLEOTIDE SEQUENCE [LARGE SCALE GENOMIC DNA]</scope>
    <source>
        <strain evidence="4">CBS 593.65</strain>
    </source>
</reference>
<gene>
    <name evidence="3" type="ORF">ASPSYDRAFT_145531</name>
</gene>
<dbReference type="STRING" id="1036612.A0A1L9TT21"/>
<dbReference type="OrthoDB" id="10057598at2759"/>
<dbReference type="Proteomes" id="UP000184356">
    <property type="component" value="Unassembled WGS sequence"/>
</dbReference>
<sequence length="746" mass="84809">MALVSSALQLDIEDSQFIICSAVALVCISAIAYLYLVPHKGTTPKLEPSSGFRVKFRSQLRSNFAEDATWTERREVEFYKELFFKLQNLEDFPDAKPLGHQTFLILLSHALDDYVKDPGGSSSILSIKEFDEKELARFLDSQQDNVTSQYHEYIGRRQSGGPRELFENRQMAEDRLRQMAPLKLVDGAWLGHFNKITMPFALRSIVKQTWQVFTEELGNGNAEQHHVKIFEELLGAFEPDLPSPTTKAILHPRYRLGNLKYWRAAAAQLLVSLFPHEFFPEILGFNMHFEALQLDTMQAAKELPELHLNPYYFLLHVSIDNSHSGHAAMAMTSVANYIQHLAETEGEIAAEVGWKRVQAGYIFSEWLIKKGNQATNILPELNSDTNVGLESRVLAIFRSKLQAAHRLHCGSRVKIGKRLLADWLDPESFMLDGWQQEFMQYLSSSKPWVYPGDSKKSRLVQELRWGGRMYGSFTKGEVETLELWINSMIHERVSFYYSFIKPTPRSRSPCKEPDSEKKNNPATVTVSDETEPASLPQTQLIHTDYLNTNLNLSSLIPLWFTQCCLLESFLYAPGRTTDSTGCAIVRFLRFQSGFETEHPIVTGKDEYNNTSENGGIVDFGLEMLRRVSPLLPAPQDLHSLLSLWPSEFAMSMLKLASSPIQNFGVLLGMSMAFLELQEMVSEFSSPRLLCPKSSERLAALVRKQYQCLQVCLQDIPDGDARHVDFQRGYGMAKAEIDKCFFFLSAE</sequence>
<organism evidence="3 4">
    <name type="scientific">Aspergillus sydowii CBS 593.65</name>
    <dbReference type="NCBI Taxonomy" id="1036612"/>
    <lineage>
        <taxon>Eukaryota</taxon>
        <taxon>Fungi</taxon>
        <taxon>Dikarya</taxon>
        <taxon>Ascomycota</taxon>
        <taxon>Pezizomycotina</taxon>
        <taxon>Eurotiomycetes</taxon>
        <taxon>Eurotiomycetidae</taxon>
        <taxon>Eurotiales</taxon>
        <taxon>Aspergillaceae</taxon>
        <taxon>Aspergillus</taxon>
        <taxon>Aspergillus subgen. Nidulantes</taxon>
    </lineage>
</organism>
<dbReference type="VEuPathDB" id="FungiDB:ASPSYDRAFT_145531"/>